<evidence type="ECO:0000259" key="10">
    <source>
        <dbReference type="Pfam" id="PF00696"/>
    </source>
</evidence>
<dbReference type="EMBL" id="CP002304">
    <property type="protein sequence ID" value="ADQ14210.1"/>
    <property type="molecule type" value="Genomic_DNA"/>
</dbReference>
<comment type="catalytic activity">
    <reaction evidence="8 9">
        <text>N-acetyl-L-glutamate + ATP = N-acetyl-L-glutamyl 5-phosphate + ADP</text>
        <dbReference type="Rhea" id="RHEA:14629"/>
        <dbReference type="ChEBI" id="CHEBI:30616"/>
        <dbReference type="ChEBI" id="CHEBI:44337"/>
        <dbReference type="ChEBI" id="CHEBI:57936"/>
        <dbReference type="ChEBI" id="CHEBI:456216"/>
        <dbReference type="EC" id="2.7.2.8"/>
    </reaction>
</comment>
<dbReference type="GO" id="GO:0005737">
    <property type="term" value="C:cytoplasm"/>
    <property type="evidence" value="ECO:0007669"/>
    <property type="project" value="UniProtKB-SubCell"/>
</dbReference>
<evidence type="ECO:0000256" key="3">
    <source>
        <dbReference type="ARBA" id="ARBA00022605"/>
    </source>
</evidence>
<evidence type="ECO:0000256" key="1">
    <source>
        <dbReference type="ARBA" id="ARBA00004828"/>
    </source>
</evidence>
<dbReference type="PIRSF" id="PIRSF000728">
    <property type="entry name" value="NAGK"/>
    <property type="match status" value="1"/>
</dbReference>
<dbReference type="GO" id="GO:0042450">
    <property type="term" value="P:L-arginine biosynthetic process via ornithine"/>
    <property type="evidence" value="ECO:0007669"/>
    <property type="project" value="UniProtKB-UniRule"/>
</dbReference>
<proteinExistence type="inferred from homology"/>
<dbReference type="EC" id="2.7.2.8" evidence="9"/>
<sequence length="296" mass="32560">MLEEESKIEELIEKAYVLIEALPYFKDYYGKTFVIKYGGSIMADEKLKKNLIEDITLLKYVGINPVIVHGGGPAINKTLDRLNIKANFVDGLRVTDKETMEIVEMVLSAQINKEIVSLINQMQASAVGISGKDGNLIKAVKKTFDSKEKDLGFVGEVEKINPELVEQLIADGYIPVIAPIGVSESGETLNINADSVAGELAVALKAEKLIYLTDVDGIRYDPEDENSRVSKLTFAEIDEWIEQKKIKGGMVPKVKGCKQAVDSGVLRTHILNGLVPHPLLLEIFTDQGVGTMIIKE</sequence>
<dbReference type="KEGG" id="has:Halsa_0762"/>
<organism evidence="11 12">
    <name type="scientific">Halanaerobium hydrogeniformans</name>
    <name type="common">Halanaerobium sp. (strain sapolanicus)</name>
    <dbReference type="NCBI Taxonomy" id="656519"/>
    <lineage>
        <taxon>Bacteria</taxon>
        <taxon>Bacillati</taxon>
        <taxon>Bacillota</taxon>
        <taxon>Clostridia</taxon>
        <taxon>Halanaerobiales</taxon>
        <taxon>Halanaerobiaceae</taxon>
        <taxon>Halanaerobium</taxon>
    </lineage>
</organism>
<dbReference type="FunFam" id="3.40.1160.10:FF:000004">
    <property type="entry name" value="Acetylglutamate kinase"/>
    <property type="match status" value="1"/>
</dbReference>
<feature type="binding site" evidence="9">
    <location>
        <position position="190"/>
    </location>
    <ligand>
        <name>substrate</name>
    </ligand>
</feature>
<dbReference type="SUPFAM" id="SSF53633">
    <property type="entry name" value="Carbamate kinase-like"/>
    <property type="match status" value="1"/>
</dbReference>
<evidence type="ECO:0000256" key="8">
    <source>
        <dbReference type="ARBA" id="ARBA00048141"/>
    </source>
</evidence>
<keyword evidence="4 9" id="KW-0808">Transferase</keyword>
<feature type="binding site" evidence="9">
    <location>
        <begin position="71"/>
        <end position="72"/>
    </location>
    <ligand>
        <name>substrate</name>
    </ligand>
</feature>
<dbReference type="eggNOG" id="COG0548">
    <property type="taxonomic scope" value="Bacteria"/>
</dbReference>
<dbReference type="InterPro" id="IPR041727">
    <property type="entry name" value="NAGK-C"/>
</dbReference>
<feature type="binding site" evidence="9">
    <location>
        <position position="93"/>
    </location>
    <ligand>
        <name>substrate</name>
    </ligand>
</feature>
<dbReference type="InterPro" id="IPR036393">
    <property type="entry name" value="AceGlu_kinase-like_sf"/>
</dbReference>
<reference evidence="11 12" key="2">
    <citation type="journal article" date="2011" name="J. Bacteriol.">
        <title>Complete Genome Sequence of the Haloalkaliphilic, Hydrogen Producing Halanaerobium hydrogenoformans.</title>
        <authorList>
            <person name="Brown S.D."/>
            <person name="Begemann M.B."/>
            <person name="Mormile M.R."/>
            <person name="Wall J.D."/>
            <person name="Han C.S."/>
            <person name="Goodwin L.A."/>
            <person name="Pitluck S."/>
            <person name="Land M.L."/>
            <person name="Hauser L.J."/>
            <person name="Elias D.A."/>
        </authorList>
    </citation>
    <scope>NUCLEOTIDE SEQUENCE [LARGE SCALE GENOMIC DNA]</scope>
    <source>
        <strain evidence="12">sapolanicus</strain>
    </source>
</reference>
<dbReference type="Pfam" id="PF00696">
    <property type="entry name" value="AA_kinase"/>
    <property type="match status" value="1"/>
</dbReference>
<evidence type="ECO:0000256" key="4">
    <source>
        <dbReference type="ARBA" id="ARBA00022679"/>
    </source>
</evidence>
<dbReference type="Proteomes" id="UP000007434">
    <property type="component" value="Chromosome"/>
</dbReference>
<feature type="domain" description="Aspartate/glutamate/uridylate kinase" evidence="10">
    <location>
        <begin position="31"/>
        <end position="272"/>
    </location>
</feature>
<dbReference type="InterPro" id="IPR001057">
    <property type="entry name" value="Glu/AcGlu_kinase"/>
</dbReference>
<keyword evidence="3 9" id="KW-0028">Amino-acid biosynthesis</keyword>
<comment type="pathway">
    <text evidence="1 9">Amino-acid biosynthesis; L-arginine biosynthesis; N(2)-acetyl-L-ornithine from L-glutamate: step 2/4.</text>
</comment>
<dbReference type="RefSeq" id="WP_013405301.1">
    <property type="nucleotide sequence ID" value="NC_014654.1"/>
</dbReference>
<accession>E4RMZ3</accession>
<gene>
    <name evidence="9" type="primary">argB</name>
    <name evidence="11" type="ordered locus">Halsa_0762</name>
</gene>
<dbReference type="PRINTS" id="PR00474">
    <property type="entry name" value="GLU5KINASE"/>
</dbReference>
<keyword evidence="12" id="KW-1185">Reference proteome</keyword>
<dbReference type="InterPro" id="IPR004662">
    <property type="entry name" value="AcgluKinase_fam"/>
</dbReference>
<comment type="similarity">
    <text evidence="9">Belongs to the acetylglutamate kinase family. ArgB subfamily.</text>
</comment>
<dbReference type="CDD" id="cd04250">
    <property type="entry name" value="AAK_NAGK-C"/>
    <property type="match status" value="1"/>
</dbReference>
<feature type="site" description="Transition state stabilizer" evidence="9">
    <location>
        <position position="36"/>
    </location>
</feature>
<dbReference type="GO" id="GO:0003991">
    <property type="term" value="F:acetylglutamate kinase activity"/>
    <property type="evidence" value="ECO:0007669"/>
    <property type="project" value="UniProtKB-UniRule"/>
</dbReference>
<name>E4RMZ3_HALHG</name>
<dbReference type="NCBIfam" id="TIGR00761">
    <property type="entry name" value="argB"/>
    <property type="match status" value="1"/>
</dbReference>
<dbReference type="OrthoDB" id="9803155at2"/>
<evidence type="ECO:0000256" key="9">
    <source>
        <dbReference type="HAMAP-Rule" id="MF_00082"/>
    </source>
</evidence>
<dbReference type="InterPro" id="IPR037528">
    <property type="entry name" value="ArgB"/>
</dbReference>
<comment type="function">
    <text evidence="9">Catalyzes the ATP-dependent phosphorylation of N-acetyl-L-glutamate.</text>
</comment>
<keyword evidence="9" id="KW-0963">Cytoplasm</keyword>
<dbReference type="PANTHER" id="PTHR23342">
    <property type="entry name" value="N-ACETYLGLUTAMATE SYNTHASE"/>
    <property type="match status" value="1"/>
</dbReference>
<dbReference type="Gene3D" id="3.40.1160.10">
    <property type="entry name" value="Acetylglutamate kinase-like"/>
    <property type="match status" value="1"/>
</dbReference>
<dbReference type="HOGENOM" id="CLU_053680_0_0_9"/>
<evidence type="ECO:0000256" key="6">
    <source>
        <dbReference type="ARBA" id="ARBA00022777"/>
    </source>
</evidence>
<reference evidence="11 12" key="1">
    <citation type="submission" date="2010-11" db="EMBL/GenBank/DDBJ databases">
        <title>Complete sequence of Halanaerobium sp. sapolanicus.</title>
        <authorList>
            <consortium name="US DOE Joint Genome Institute"/>
            <person name="Lucas S."/>
            <person name="Copeland A."/>
            <person name="Lapidus A."/>
            <person name="Cheng J.-F."/>
            <person name="Bruce D."/>
            <person name="Goodwin L."/>
            <person name="Pitluck S."/>
            <person name="Davenport K."/>
            <person name="Detter J.C."/>
            <person name="Han C."/>
            <person name="Tapia R."/>
            <person name="Land M."/>
            <person name="Hauser L."/>
            <person name="Jeffries C."/>
            <person name="Kyrpides N."/>
            <person name="Ivanova N."/>
            <person name="Mikhailova N."/>
            <person name="Begemann M.B."/>
            <person name="Mormile M.R."/>
            <person name="Wall J.D."/>
            <person name="Elias D.A."/>
            <person name="Woyke T."/>
        </authorList>
    </citation>
    <scope>NUCLEOTIDE SEQUENCE [LARGE SCALE GENOMIC DNA]</scope>
    <source>
        <strain evidence="12">sapolanicus</strain>
    </source>
</reference>
<evidence type="ECO:0000256" key="7">
    <source>
        <dbReference type="ARBA" id="ARBA00022840"/>
    </source>
</evidence>
<keyword evidence="7 9" id="KW-0067">ATP-binding</keyword>
<dbReference type="GO" id="GO:0005524">
    <property type="term" value="F:ATP binding"/>
    <property type="evidence" value="ECO:0007669"/>
    <property type="project" value="UniProtKB-UniRule"/>
</dbReference>
<protein>
    <recommendedName>
        <fullName evidence="9">Acetylglutamate kinase</fullName>
        <ecNumber evidence="9">2.7.2.8</ecNumber>
    </recommendedName>
    <alternativeName>
        <fullName evidence="9">N-acetyl-L-glutamate 5-phosphotransferase</fullName>
    </alternativeName>
    <alternativeName>
        <fullName evidence="9">NAG kinase</fullName>
        <shortName evidence="9">NAGK</shortName>
    </alternativeName>
</protein>
<keyword evidence="5 9" id="KW-0547">Nucleotide-binding</keyword>
<dbReference type="PANTHER" id="PTHR23342:SF0">
    <property type="entry name" value="N-ACETYLGLUTAMATE SYNTHASE, MITOCHONDRIAL"/>
    <property type="match status" value="1"/>
</dbReference>
<comment type="subcellular location">
    <subcellularLocation>
        <location evidence="9">Cytoplasm</location>
    </subcellularLocation>
</comment>
<evidence type="ECO:0000313" key="12">
    <source>
        <dbReference type="Proteomes" id="UP000007434"/>
    </source>
</evidence>
<feature type="site" description="Transition state stabilizer" evidence="9">
    <location>
        <position position="253"/>
    </location>
</feature>
<dbReference type="AlphaFoldDB" id="E4RMZ3"/>
<dbReference type="STRING" id="656519.Halsa_0762"/>
<keyword evidence="2 9" id="KW-0055">Arginine biosynthesis</keyword>
<evidence type="ECO:0000313" key="11">
    <source>
        <dbReference type="EMBL" id="ADQ14210.1"/>
    </source>
</evidence>
<evidence type="ECO:0000256" key="2">
    <source>
        <dbReference type="ARBA" id="ARBA00022571"/>
    </source>
</evidence>
<dbReference type="HAMAP" id="MF_00082">
    <property type="entry name" value="ArgB"/>
    <property type="match status" value="1"/>
</dbReference>
<keyword evidence="6 9" id="KW-0418">Kinase</keyword>
<dbReference type="InterPro" id="IPR001048">
    <property type="entry name" value="Asp/Glu/Uridylate_kinase"/>
</dbReference>
<evidence type="ECO:0000256" key="5">
    <source>
        <dbReference type="ARBA" id="ARBA00022741"/>
    </source>
</evidence>
<dbReference type="UniPathway" id="UPA00068">
    <property type="reaction ID" value="UER00107"/>
</dbReference>